<proteinExistence type="predicted"/>
<evidence type="ECO:0000313" key="1">
    <source>
        <dbReference type="EMBL" id="GAA3725468.1"/>
    </source>
</evidence>
<reference evidence="2" key="1">
    <citation type="journal article" date="2019" name="Int. J. Syst. Evol. Microbiol.">
        <title>The Global Catalogue of Microorganisms (GCM) 10K type strain sequencing project: providing services to taxonomists for standard genome sequencing and annotation.</title>
        <authorList>
            <consortium name="The Broad Institute Genomics Platform"/>
            <consortium name="The Broad Institute Genome Sequencing Center for Infectious Disease"/>
            <person name="Wu L."/>
            <person name="Ma J."/>
        </authorList>
    </citation>
    <scope>NUCLEOTIDE SEQUENCE [LARGE SCALE GENOMIC DNA]</scope>
    <source>
        <strain evidence="2">JCM 17498</strain>
    </source>
</reference>
<accession>A0ABP7F0M3</accession>
<dbReference type="Proteomes" id="UP001500523">
    <property type="component" value="Unassembled WGS sequence"/>
</dbReference>
<name>A0ABP7F0M3_9SPHN</name>
<protein>
    <submittedName>
        <fullName evidence="1">Uncharacterized protein</fullName>
    </submittedName>
</protein>
<sequence>MATAVAELNIVPAGIHAYRITQRSTIRLEPLDYLSNLVPMAVPGATYDGRTNYIGPTPADTCRLIEHQHRYAAAMVDELGRCLEDALPETTITSEESIRLRRAELCRDEAVDDPLDATLLLCHSVVQGTRWLERSVYRAGAAGEQGCPVARWWRQRKGAAYKVYAKAAAKHGDTGALRKEVACQGRKALQQLGCGQRPGWAKEDVTALLIEFITAALPLLDTLDSHVRDVLGSSIQPSDLFVALSPLVLPMSGAPTGGRPTSREQVAQLRYAFDSIVLTGQYRGKGLRKGVTMRSLLDELCDSGGPLEKHPSLCLYMLKPQFVRASRAFATGEMGAERVTGSNLSKGEA</sequence>
<evidence type="ECO:0000313" key="2">
    <source>
        <dbReference type="Proteomes" id="UP001500523"/>
    </source>
</evidence>
<comment type="caution">
    <text evidence="1">The sequence shown here is derived from an EMBL/GenBank/DDBJ whole genome shotgun (WGS) entry which is preliminary data.</text>
</comment>
<keyword evidence="2" id="KW-1185">Reference proteome</keyword>
<gene>
    <name evidence="1" type="ORF">GCM10022268_36690</name>
</gene>
<organism evidence="1 2">
    <name type="scientific">Sphingomonas cynarae</name>
    <dbReference type="NCBI Taxonomy" id="930197"/>
    <lineage>
        <taxon>Bacteria</taxon>
        <taxon>Pseudomonadati</taxon>
        <taxon>Pseudomonadota</taxon>
        <taxon>Alphaproteobacteria</taxon>
        <taxon>Sphingomonadales</taxon>
        <taxon>Sphingomonadaceae</taxon>
        <taxon>Sphingomonas</taxon>
    </lineage>
</organism>
<dbReference type="EMBL" id="BAABBF010000016">
    <property type="protein sequence ID" value="GAA3725468.1"/>
    <property type="molecule type" value="Genomic_DNA"/>
</dbReference>